<proteinExistence type="predicted"/>
<reference evidence="1" key="1">
    <citation type="submission" date="2021-11" db="EMBL/GenBank/DDBJ databases">
        <title>BS-T2-15 a new species belonging to the Comamonadaceae family isolated from the soil of a French oak forest.</title>
        <authorList>
            <person name="Mieszkin S."/>
            <person name="Alain K."/>
        </authorList>
    </citation>
    <scope>NUCLEOTIDE SEQUENCE</scope>
    <source>
        <strain evidence="1">BS-T2-15</strain>
    </source>
</reference>
<organism evidence="1 2">
    <name type="scientific">Scleromatobacter humisilvae</name>
    <dbReference type="NCBI Taxonomy" id="2897159"/>
    <lineage>
        <taxon>Bacteria</taxon>
        <taxon>Pseudomonadati</taxon>
        <taxon>Pseudomonadota</taxon>
        <taxon>Betaproteobacteria</taxon>
        <taxon>Burkholderiales</taxon>
        <taxon>Sphaerotilaceae</taxon>
        <taxon>Scleromatobacter</taxon>
    </lineage>
</organism>
<dbReference type="Proteomes" id="UP001139353">
    <property type="component" value="Unassembled WGS sequence"/>
</dbReference>
<dbReference type="AlphaFoldDB" id="A0A9X2C2L3"/>
<accession>A0A9X2C2L3</accession>
<keyword evidence="2" id="KW-1185">Reference proteome</keyword>
<sequence length="177" mass="18982">MAATLRSLVSALEDDPYCGTRPPHWPGGPLRLGSIEEIIATRFDAVEINPQPLPPVARAATAVAFQQVRLYQLGQSLQLHGGAAAEMGGQMSAFASDMFDDWCGSVPLSVLIAWLLHHNPPPPQPWWLEEISLSVSQLNLAARMEGSVGGAVQHAAIGMLKQQIASLQAAQTNRQAE</sequence>
<protein>
    <submittedName>
        <fullName evidence="1">Uncharacterized protein</fullName>
    </submittedName>
</protein>
<dbReference type="EMBL" id="JAJLJH010000015">
    <property type="protein sequence ID" value="MCK9689492.1"/>
    <property type="molecule type" value="Genomic_DNA"/>
</dbReference>
<gene>
    <name evidence="1" type="ORF">LPC04_27555</name>
</gene>
<comment type="caution">
    <text evidence="1">The sequence shown here is derived from an EMBL/GenBank/DDBJ whole genome shotgun (WGS) entry which is preliminary data.</text>
</comment>
<name>A0A9X2C2L3_9BURK</name>
<evidence type="ECO:0000313" key="1">
    <source>
        <dbReference type="EMBL" id="MCK9689492.1"/>
    </source>
</evidence>
<dbReference type="RefSeq" id="WP_275685544.1">
    <property type="nucleotide sequence ID" value="NZ_JAJLJH010000015.1"/>
</dbReference>
<evidence type="ECO:0000313" key="2">
    <source>
        <dbReference type="Proteomes" id="UP001139353"/>
    </source>
</evidence>